<organism evidence="2 3">
    <name type="scientific">Flavobacterium kayseriense</name>
    <dbReference type="NCBI Taxonomy" id="2764714"/>
    <lineage>
        <taxon>Bacteria</taxon>
        <taxon>Pseudomonadati</taxon>
        <taxon>Bacteroidota</taxon>
        <taxon>Flavobacteriia</taxon>
        <taxon>Flavobacteriales</taxon>
        <taxon>Flavobacteriaceae</taxon>
        <taxon>Flavobacterium</taxon>
    </lineage>
</organism>
<name>A0ABR7J8W3_9FLAO</name>
<feature type="transmembrane region" description="Helical" evidence="1">
    <location>
        <begin position="45"/>
        <end position="64"/>
    </location>
</feature>
<dbReference type="EMBL" id="JACRUJ010000003">
    <property type="protein sequence ID" value="MBC5841995.1"/>
    <property type="molecule type" value="Genomic_DNA"/>
</dbReference>
<sequence>MKNENEELDQLFNQFTDEWDIQEIKANHQQRFLKKLKPAQSKIKFFIPLSIAATIALLFCLNILPKPLESPKDYKFASIQTKQTDSVFTVIIERELEKVKDKKSPENEKIIADALQQMKILDKDYTKIINELELNGESKPIINALISNLQIRISFLQEVLQHIENNEKLKNIPDEKKV</sequence>
<keyword evidence="1" id="KW-1133">Transmembrane helix</keyword>
<keyword evidence="1" id="KW-0812">Transmembrane</keyword>
<dbReference type="Proteomes" id="UP000629963">
    <property type="component" value="Unassembled WGS sequence"/>
</dbReference>
<keyword evidence="1" id="KW-0472">Membrane</keyword>
<evidence type="ECO:0000313" key="2">
    <source>
        <dbReference type="EMBL" id="MBC5841995.1"/>
    </source>
</evidence>
<comment type="caution">
    <text evidence="2">The sequence shown here is derived from an EMBL/GenBank/DDBJ whole genome shotgun (WGS) entry which is preliminary data.</text>
</comment>
<reference evidence="2 3" key="1">
    <citation type="submission" date="2020-08" db="EMBL/GenBank/DDBJ databases">
        <title>Description of novel Flavobacterium F-380 isolate.</title>
        <authorList>
            <person name="Saticioglu I.B."/>
            <person name="Duman M."/>
            <person name="Altun S."/>
        </authorList>
    </citation>
    <scope>NUCLEOTIDE SEQUENCE [LARGE SCALE GENOMIC DNA]</scope>
    <source>
        <strain evidence="2 3">F-380</strain>
    </source>
</reference>
<evidence type="ECO:0000256" key="1">
    <source>
        <dbReference type="SAM" id="Phobius"/>
    </source>
</evidence>
<proteinExistence type="predicted"/>
<protein>
    <submittedName>
        <fullName evidence="2">Anti-sigma factor</fullName>
    </submittedName>
</protein>
<evidence type="ECO:0000313" key="3">
    <source>
        <dbReference type="Proteomes" id="UP000629963"/>
    </source>
</evidence>
<keyword evidence="3" id="KW-1185">Reference proteome</keyword>
<accession>A0ABR7J8W3</accession>
<gene>
    <name evidence="2" type="ORF">H8R23_11300</name>
</gene>
<dbReference type="RefSeq" id="WP_187010490.1">
    <property type="nucleotide sequence ID" value="NZ_JACRUI010000003.1"/>
</dbReference>